<dbReference type="InterPro" id="IPR000326">
    <property type="entry name" value="PAP2/HPO"/>
</dbReference>
<dbReference type="AlphaFoldDB" id="L1N0Z0"/>
<organism evidence="3 4">
    <name type="scientific">Hoylesella saccharolytica F0055</name>
    <dbReference type="NCBI Taxonomy" id="1127699"/>
    <lineage>
        <taxon>Bacteria</taxon>
        <taxon>Pseudomonadati</taxon>
        <taxon>Bacteroidota</taxon>
        <taxon>Bacteroidia</taxon>
        <taxon>Bacteroidales</taxon>
        <taxon>Prevotellaceae</taxon>
        <taxon>Hoylesella</taxon>
    </lineage>
</organism>
<dbReference type="HOGENOM" id="CLU_036394_0_0_10"/>
<protein>
    <submittedName>
        <fullName evidence="3">PAP2 family protein</fullName>
    </submittedName>
</protein>
<accession>L1N0Z0</accession>
<keyword evidence="1" id="KW-0472">Membrane</keyword>
<feature type="transmembrane region" description="Helical" evidence="1">
    <location>
        <begin position="28"/>
        <end position="48"/>
    </location>
</feature>
<dbReference type="EMBL" id="AMEP01000149">
    <property type="protein sequence ID" value="EKX96914.1"/>
    <property type="molecule type" value="Genomic_DNA"/>
</dbReference>
<feature type="transmembrane region" description="Helical" evidence="1">
    <location>
        <begin position="259"/>
        <end position="280"/>
    </location>
</feature>
<comment type="caution">
    <text evidence="3">The sequence shown here is derived from an EMBL/GenBank/DDBJ whole genome shotgun (WGS) entry which is preliminary data.</text>
</comment>
<keyword evidence="1" id="KW-1133">Transmembrane helix</keyword>
<dbReference type="PANTHER" id="PTHR14969:SF13">
    <property type="entry name" value="AT30094P"/>
    <property type="match status" value="1"/>
</dbReference>
<dbReference type="InterPro" id="IPR036938">
    <property type="entry name" value="PAP2/HPO_sf"/>
</dbReference>
<proteinExistence type="predicted"/>
<feature type="domain" description="Phosphatidic acid phosphatase type 2/haloperoxidase" evidence="2">
    <location>
        <begin position="176"/>
        <end position="278"/>
    </location>
</feature>
<dbReference type="SUPFAM" id="SSF48317">
    <property type="entry name" value="Acid phosphatase/Vanadium-dependent haloperoxidase"/>
    <property type="match status" value="1"/>
</dbReference>
<gene>
    <name evidence="3" type="ORF">HMPREF9151_02331</name>
</gene>
<keyword evidence="4" id="KW-1185">Reference proteome</keyword>
<dbReference type="RefSeq" id="WP_009161191.1">
    <property type="nucleotide sequence ID" value="NZ_KB290963.1"/>
</dbReference>
<sequence>MLTKGIQQITFGKRYGASGMFPVRRKQLIHGLVRILMVGMLMVAPGSLCADDRFTADTLQLEQPVVAQTKICLNDTANRVLPFVVSADTLPQGTIHPPIMSSDHKFSKSLTFIGVPLFFAGLLGKNEKNRIHHVHKDFVPTFRTTVDDYIQYSPFVLSTGLKLMKVPGKGNWVRYTASSAMSFGIMAILVNSIKYTARELRPDRSTRNSFPSGHTATAFVAATILHKEYGLTQSPWYSVAGYSVATGTGMMRMLNNRHWVSDVFAGAGIGIMSTELAYALTDMMFKKRGLVMEDRMGRTDLRQNPSFIAIQMGVGWGGQKLPMPSSFSRFLGNRSELLRFSTTSVVGLEGAYFLTPNIGLGGEMKLTSHRVRRLNRHFSPENRSLLPADDTRFTIERNGISEFSAGGGVYFSLPLSARVALGSKLLVGKNSIRDISVNATKEGTVKKMEGGVVTDTHQPYTTEWNYLMIRGNAATKLGTGLSLTVAYKSSYCWKTFIDFCFSRNTFTAVLNPSEWKKTEFPDATIRPEKPLQAQMKKNMGHLSIGTAFTVSF</sequence>
<evidence type="ECO:0000313" key="3">
    <source>
        <dbReference type="EMBL" id="EKX96914.1"/>
    </source>
</evidence>
<dbReference type="Proteomes" id="UP000010433">
    <property type="component" value="Unassembled WGS sequence"/>
</dbReference>
<name>L1N0Z0_9BACT</name>
<feature type="transmembrane region" description="Helical" evidence="1">
    <location>
        <begin position="172"/>
        <end position="193"/>
    </location>
</feature>
<keyword evidence="1" id="KW-0812">Transmembrane</keyword>
<evidence type="ECO:0000259" key="2">
    <source>
        <dbReference type="SMART" id="SM00014"/>
    </source>
</evidence>
<dbReference type="Pfam" id="PF01569">
    <property type="entry name" value="PAP2"/>
    <property type="match status" value="1"/>
</dbReference>
<evidence type="ECO:0000256" key="1">
    <source>
        <dbReference type="SAM" id="Phobius"/>
    </source>
</evidence>
<dbReference type="PATRIC" id="fig|1127699.3.peg.2131"/>
<dbReference type="PANTHER" id="PTHR14969">
    <property type="entry name" value="SPHINGOSINE-1-PHOSPHATE PHOSPHOHYDROLASE"/>
    <property type="match status" value="1"/>
</dbReference>
<dbReference type="SMART" id="SM00014">
    <property type="entry name" value="acidPPc"/>
    <property type="match status" value="1"/>
</dbReference>
<dbReference type="Gene3D" id="1.20.144.10">
    <property type="entry name" value="Phosphatidic acid phosphatase type 2/haloperoxidase"/>
    <property type="match status" value="1"/>
</dbReference>
<reference evidence="3 4" key="1">
    <citation type="submission" date="2012-05" db="EMBL/GenBank/DDBJ databases">
        <authorList>
            <person name="Weinstock G."/>
            <person name="Sodergren E."/>
            <person name="Lobos E.A."/>
            <person name="Fulton L."/>
            <person name="Fulton R."/>
            <person name="Courtney L."/>
            <person name="Fronick C."/>
            <person name="O'Laughlin M."/>
            <person name="Godfrey J."/>
            <person name="Wilson R.M."/>
            <person name="Miner T."/>
            <person name="Farmer C."/>
            <person name="Delehaunty K."/>
            <person name="Cordes M."/>
            <person name="Minx P."/>
            <person name="Tomlinson C."/>
            <person name="Chen J."/>
            <person name="Wollam A."/>
            <person name="Pepin K.H."/>
            <person name="Bhonagiri V."/>
            <person name="Zhang X."/>
            <person name="Suruliraj S."/>
            <person name="Warren W."/>
            <person name="Mitreva M."/>
            <person name="Mardis E.R."/>
            <person name="Wilson R.K."/>
        </authorList>
    </citation>
    <scope>NUCLEOTIDE SEQUENCE [LARGE SCALE GENOMIC DNA]</scope>
    <source>
        <strain evidence="3 4">F0055</strain>
    </source>
</reference>
<dbReference type="STRING" id="1127699.HMPREF9151_02331"/>
<dbReference type="CDD" id="cd03394">
    <property type="entry name" value="PAP2_like_5"/>
    <property type="match status" value="1"/>
</dbReference>
<evidence type="ECO:0000313" key="4">
    <source>
        <dbReference type="Proteomes" id="UP000010433"/>
    </source>
</evidence>